<comment type="caution">
    <text evidence="1">The sequence shown here is derived from an EMBL/GenBank/DDBJ whole genome shotgun (WGS) entry which is preliminary data.</text>
</comment>
<dbReference type="Proteomes" id="UP001187192">
    <property type="component" value="Unassembled WGS sequence"/>
</dbReference>
<sequence>MREFGKITSPFKPVFRKPVQPDQRVIWPIVDNKWPGRSSALVSEQECCVVNKLIKSSQETVSTAS</sequence>
<protein>
    <submittedName>
        <fullName evidence="1">Uncharacterized protein</fullName>
    </submittedName>
</protein>
<evidence type="ECO:0000313" key="2">
    <source>
        <dbReference type="Proteomes" id="UP001187192"/>
    </source>
</evidence>
<name>A0AA88J0H3_FICCA</name>
<dbReference type="EMBL" id="BTGU01000120">
    <property type="protein sequence ID" value="GMN61953.1"/>
    <property type="molecule type" value="Genomic_DNA"/>
</dbReference>
<organism evidence="1 2">
    <name type="scientific">Ficus carica</name>
    <name type="common">Common fig</name>
    <dbReference type="NCBI Taxonomy" id="3494"/>
    <lineage>
        <taxon>Eukaryota</taxon>
        <taxon>Viridiplantae</taxon>
        <taxon>Streptophyta</taxon>
        <taxon>Embryophyta</taxon>
        <taxon>Tracheophyta</taxon>
        <taxon>Spermatophyta</taxon>
        <taxon>Magnoliopsida</taxon>
        <taxon>eudicotyledons</taxon>
        <taxon>Gunneridae</taxon>
        <taxon>Pentapetalae</taxon>
        <taxon>rosids</taxon>
        <taxon>fabids</taxon>
        <taxon>Rosales</taxon>
        <taxon>Moraceae</taxon>
        <taxon>Ficeae</taxon>
        <taxon>Ficus</taxon>
    </lineage>
</organism>
<dbReference type="AlphaFoldDB" id="A0AA88J0H3"/>
<dbReference type="Gramene" id="FCD_00030425-RA">
    <property type="protein sequence ID" value="FCD_00030425-RA:cds"/>
    <property type="gene ID" value="FCD_00030425"/>
</dbReference>
<proteinExistence type="predicted"/>
<gene>
    <name evidence="1" type="ORF">TIFTF001_031055</name>
</gene>
<keyword evidence="2" id="KW-1185">Reference proteome</keyword>
<evidence type="ECO:0000313" key="1">
    <source>
        <dbReference type="EMBL" id="GMN61953.1"/>
    </source>
</evidence>
<reference evidence="1" key="1">
    <citation type="submission" date="2023-07" db="EMBL/GenBank/DDBJ databases">
        <title>draft genome sequence of fig (Ficus carica).</title>
        <authorList>
            <person name="Takahashi T."/>
            <person name="Nishimura K."/>
        </authorList>
    </citation>
    <scope>NUCLEOTIDE SEQUENCE</scope>
</reference>
<accession>A0AA88J0H3</accession>